<gene>
    <name evidence="1" type="ORF">GCM10011309_13820</name>
</gene>
<dbReference type="Proteomes" id="UP000600865">
    <property type="component" value="Unassembled WGS sequence"/>
</dbReference>
<dbReference type="EMBL" id="BMYV01000001">
    <property type="protein sequence ID" value="GGX64808.1"/>
    <property type="molecule type" value="Genomic_DNA"/>
</dbReference>
<organism evidence="1 2">
    <name type="scientific">Litorimonas cladophorae</name>
    <dbReference type="NCBI Taxonomy" id="1220491"/>
    <lineage>
        <taxon>Bacteria</taxon>
        <taxon>Pseudomonadati</taxon>
        <taxon>Pseudomonadota</taxon>
        <taxon>Alphaproteobacteria</taxon>
        <taxon>Maricaulales</taxon>
        <taxon>Robiginitomaculaceae</taxon>
    </lineage>
</organism>
<dbReference type="RefSeq" id="WP_189583194.1">
    <property type="nucleotide sequence ID" value="NZ_BMYV01000001.1"/>
</dbReference>
<accession>A0A918KKW1</accession>
<evidence type="ECO:0000313" key="1">
    <source>
        <dbReference type="EMBL" id="GGX64808.1"/>
    </source>
</evidence>
<sequence length="207" mass="23367">MLYLDNRPLNPTRRHAANGPDRFYQWRGFFDDNTDLDDIVQIIEKEFSAESETDNTDRYFLLPGRSNTITTLCDNETLEVHTMISAQGPLEQWERSVKTTFPMKRTTASIIGTYVPKFRGSCSSVADAASLTDALSKKSRYYEANLKRRKFQRNGVSAEVETITINGKEKISIALRSEDATSLSREVDALGLKGTPNVHFGAYLNDL</sequence>
<reference evidence="1 2" key="1">
    <citation type="journal article" date="2014" name="Int. J. Syst. Evol. Microbiol.">
        <title>Complete genome sequence of Corynebacterium casei LMG S-19264T (=DSM 44701T), isolated from a smear-ripened cheese.</title>
        <authorList>
            <consortium name="US DOE Joint Genome Institute (JGI-PGF)"/>
            <person name="Walter F."/>
            <person name="Albersmeier A."/>
            <person name="Kalinowski J."/>
            <person name="Ruckert C."/>
        </authorList>
    </citation>
    <scope>NUCLEOTIDE SEQUENCE [LARGE SCALE GENOMIC DNA]</scope>
    <source>
        <strain evidence="1 2">KCTC 23968</strain>
    </source>
</reference>
<dbReference type="AlphaFoldDB" id="A0A918KKW1"/>
<proteinExistence type="predicted"/>
<keyword evidence="2" id="KW-1185">Reference proteome</keyword>
<protein>
    <submittedName>
        <fullName evidence="1">Uncharacterized protein</fullName>
    </submittedName>
</protein>
<name>A0A918KKW1_9PROT</name>
<evidence type="ECO:0000313" key="2">
    <source>
        <dbReference type="Proteomes" id="UP000600865"/>
    </source>
</evidence>
<comment type="caution">
    <text evidence="1">The sequence shown here is derived from an EMBL/GenBank/DDBJ whole genome shotgun (WGS) entry which is preliminary data.</text>
</comment>